<name>A0ABV0XSD0_9TELE</name>
<gene>
    <name evidence="1" type="ORF">AMECASPLE_021115</name>
</gene>
<sequence length="134" mass="15092">MWTPVCLPVRLLACLPVDLPICLPACRHLVNLLPKDCTENILTASTLSLWIPGFPSSSSGFWTTPTQGSLNKVYSRNKPHYRLILCVESVSSSGFVLLRLLKQFLIISTTSQGLTYWHTWIINKKNIKVVSQHK</sequence>
<evidence type="ECO:0008006" key="3">
    <source>
        <dbReference type="Google" id="ProtNLM"/>
    </source>
</evidence>
<organism evidence="1 2">
    <name type="scientific">Ameca splendens</name>
    <dbReference type="NCBI Taxonomy" id="208324"/>
    <lineage>
        <taxon>Eukaryota</taxon>
        <taxon>Metazoa</taxon>
        <taxon>Chordata</taxon>
        <taxon>Craniata</taxon>
        <taxon>Vertebrata</taxon>
        <taxon>Euteleostomi</taxon>
        <taxon>Actinopterygii</taxon>
        <taxon>Neopterygii</taxon>
        <taxon>Teleostei</taxon>
        <taxon>Neoteleostei</taxon>
        <taxon>Acanthomorphata</taxon>
        <taxon>Ovalentaria</taxon>
        <taxon>Atherinomorphae</taxon>
        <taxon>Cyprinodontiformes</taxon>
        <taxon>Goodeidae</taxon>
        <taxon>Ameca</taxon>
    </lineage>
</organism>
<proteinExistence type="predicted"/>
<dbReference type="EMBL" id="JAHRIP010011207">
    <property type="protein sequence ID" value="MEQ2284382.1"/>
    <property type="molecule type" value="Genomic_DNA"/>
</dbReference>
<accession>A0ABV0XSD0</accession>
<keyword evidence="2" id="KW-1185">Reference proteome</keyword>
<evidence type="ECO:0000313" key="1">
    <source>
        <dbReference type="EMBL" id="MEQ2284382.1"/>
    </source>
</evidence>
<comment type="caution">
    <text evidence="1">The sequence shown here is derived from an EMBL/GenBank/DDBJ whole genome shotgun (WGS) entry which is preliminary data.</text>
</comment>
<protein>
    <recommendedName>
        <fullName evidence="3">Secreted protein</fullName>
    </recommendedName>
</protein>
<evidence type="ECO:0000313" key="2">
    <source>
        <dbReference type="Proteomes" id="UP001469553"/>
    </source>
</evidence>
<reference evidence="1 2" key="1">
    <citation type="submission" date="2021-06" db="EMBL/GenBank/DDBJ databases">
        <authorList>
            <person name="Palmer J.M."/>
        </authorList>
    </citation>
    <scope>NUCLEOTIDE SEQUENCE [LARGE SCALE GENOMIC DNA]</scope>
    <source>
        <strain evidence="1 2">AS_MEX2019</strain>
        <tissue evidence="1">Muscle</tissue>
    </source>
</reference>
<dbReference type="Proteomes" id="UP001469553">
    <property type="component" value="Unassembled WGS sequence"/>
</dbReference>